<dbReference type="PANTHER" id="PTHR21338">
    <property type="entry name" value="MITOCHONDRIAL RIBOSOMAL PROTEIN L41"/>
    <property type="match status" value="1"/>
</dbReference>
<keyword evidence="3" id="KW-0809">Transit peptide</keyword>
<keyword evidence="8" id="KW-1185">Reference proteome</keyword>
<sequence length="143" mass="16338">MFKATPTLQMFKPTASLLTAFKSTPTLQAKAYEINTGSWRKFIPLTPKKGNKYFYKGNKVGSHGSFQKGHNVLQKRRVYRVDYSKVRTYVVPDLNGCRLTPFTSKLIEHPRDMPKEPGEGSDLDPIKGEAFLQLWRDLNRDGT</sequence>
<reference evidence="7" key="1">
    <citation type="journal article" date="2020" name="Stud. Mycol.">
        <title>101 Dothideomycetes genomes: a test case for predicting lifestyles and emergence of pathogens.</title>
        <authorList>
            <person name="Haridas S."/>
            <person name="Albert R."/>
            <person name="Binder M."/>
            <person name="Bloem J."/>
            <person name="Labutti K."/>
            <person name="Salamov A."/>
            <person name="Andreopoulos B."/>
            <person name="Baker S."/>
            <person name="Barry K."/>
            <person name="Bills G."/>
            <person name="Bluhm B."/>
            <person name="Cannon C."/>
            <person name="Castanera R."/>
            <person name="Culley D."/>
            <person name="Daum C."/>
            <person name="Ezra D."/>
            <person name="Gonzalez J."/>
            <person name="Henrissat B."/>
            <person name="Kuo A."/>
            <person name="Liang C."/>
            <person name="Lipzen A."/>
            <person name="Lutzoni F."/>
            <person name="Magnuson J."/>
            <person name="Mondo S."/>
            <person name="Nolan M."/>
            <person name="Ohm R."/>
            <person name="Pangilinan J."/>
            <person name="Park H.-J."/>
            <person name="Ramirez L."/>
            <person name="Alfaro M."/>
            <person name="Sun H."/>
            <person name="Tritt A."/>
            <person name="Yoshinaga Y."/>
            <person name="Zwiers L.-H."/>
            <person name="Turgeon B."/>
            <person name="Goodwin S."/>
            <person name="Spatafora J."/>
            <person name="Crous P."/>
            <person name="Grigoriev I."/>
        </authorList>
    </citation>
    <scope>NUCLEOTIDE SEQUENCE</scope>
    <source>
        <strain evidence="7">CBS 121739</strain>
    </source>
</reference>
<dbReference type="GO" id="GO:0005762">
    <property type="term" value="C:mitochondrial large ribosomal subunit"/>
    <property type="evidence" value="ECO:0007669"/>
    <property type="project" value="InterPro"/>
</dbReference>
<evidence type="ECO:0000256" key="6">
    <source>
        <dbReference type="ARBA" id="ARBA00023274"/>
    </source>
</evidence>
<dbReference type="EMBL" id="ML996582">
    <property type="protein sequence ID" value="KAF2753975.1"/>
    <property type="molecule type" value="Genomic_DNA"/>
</dbReference>
<keyword evidence="6" id="KW-0687">Ribonucleoprotein</keyword>
<organism evidence="7 8">
    <name type="scientific">Pseudovirgaria hyperparasitica</name>
    <dbReference type="NCBI Taxonomy" id="470096"/>
    <lineage>
        <taxon>Eukaryota</taxon>
        <taxon>Fungi</taxon>
        <taxon>Dikarya</taxon>
        <taxon>Ascomycota</taxon>
        <taxon>Pezizomycotina</taxon>
        <taxon>Dothideomycetes</taxon>
        <taxon>Dothideomycetes incertae sedis</taxon>
        <taxon>Acrospermales</taxon>
        <taxon>Acrospermaceae</taxon>
        <taxon>Pseudovirgaria</taxon>
    </lineage>
</organism>
<dbReference type="PANTHER" id="PTHR21338:SF0">
    <property type="entry name" value="LARGE RIBOSOMAL SUBUNIT PROTEIN ML41"/>
    <property type="match status" value="1"/>
</dbReference>
<dbReference type="GO" id="GO:0006412">
    <property type="term" value="P:translation"/>
    <property type="evidence" value="ECO:0007669"/>
    <property type="project" value="TreeGrafter"/>
</dbReference>
<comment type="similarity">
    <text evidence="2">Belongs to the mitochondrion-specific ribosomal protein mL41 family.</text>
</comment>
<dbReference type="Pfam" id="PF09809">
    <property type="entry name" value="MRP-L27"/>
    <property type="match status" value="1"/>
</dbReference>
<keyword evidence="4" id="KW-0689">Ribosomal protein</keyword>
<dbReference type="AlphaFoldDB" id="A0A6A6VUY1"/>
<evidence type="ECO:0000313" key="7">
    <source>
        <dbReference type="EMBL" id="KAF2753975.1"/>
    </source>
</evidence>
<gene>
    <name evidence="7" type="ORF">EJ05DRAFT_479989</name>
</gene>
<evidence type="ECO:0000256" key="1">
    <source>
        <dbReference type="ARBA" id="ARBA00004173"/>
    </source>
</evidence>
<dbReference type="InterPro" id="IPR019189">
    <property type="entry name" value="Ribosomal_mL41"/>
</dbReference>
<accession>A0A6A6VUY1</accession>
<evidence type="ECO:0000256" key="2">
    <source>
        <dbReference type="ARBA" id="ARBA00010152"/>
    </source>
</evidence>
<name>A0A6A6VUY1_9PEZI</name>
<protein>
    <submittedName>
        <fullName evidence="7">Uncharacterized protein</fullName>
    </submittedName>
</protein>
<evidence type="ECO:0000256" key="5">
    <source>
        <dbReference type="ARBA" id="ARBA00023128"/>
    </source>
</evidence>
<dbReference type="GeneID" id="54485839"/>
<evidence type="ECO:0000256" key="4">
    <source>
        <dbReference type="ARBA" id="ARBA00022980"/>
    </source>
</evidence>
<comment type="subcellular location">
    <subcellularLocation>
        <location evidence="1">Mitochondrion</location>
    </subcellularLocation>
</comment>
<evidence type="ECO:0000313" key="8">
    <source>
        <dbReference type="Proteomes" id="UP000799437"/>
    </source>
</evidence>
<dbReference type="OrthoDB" id="408933at2759"/>
<dbReference type="RefSeq" id="XP_033596426.1">
    <property type="nucleotide sequence ID" value="XM_033744785.1"/>
</dbReference>
<proteinExistence type="inferred from homology"/>
<evidence type="ECO:0000256" key="3">
    <source>
        <dbReference type="ARBA" id="ARBA00022946"/>
    </source>
</evidence>
<dbReference type="GO" id="GO:0003735">
    <property type="term" value="F:structural constituent of ribosome"/>
    <property type="evidence" value="ECO:0007669"/>
    <property type="project" value="InterPro"/>
</dbReference>
<keyword evidence="5" id="KW-0496">Mitochondrion</keyword>
<dbReference type="Proteomes" id="UP000799437">
    <property type="component" value="Unassembled WGS sequence"/>
</dbReference>